<keyword evidence="8" id="KW-1185">Reference proteome</keyword>
<dbReference type="PANTHER" id="PTHR12930:SF0">
    <property type="entry name" value="RING FINGER PROTEIN 113B"/>
    <property type="match status" value="1"/>
</dbReference>
<evidence type="ECO:0000313" key="8">
    <source>
        <dbReference type="Proteomes" id="UP000002009"/>
    </source>
</evidence>
<feature type="domain" description="RING-type" evidence="5">
    <location>
        <begin position="171"/>
        <end position="212"/>
    </location>
</feature>
<organism evidence="7 8">
    <name type="scientific">Micromonas commoda (strain RCC299 / NOUM17 / CCMP2709)</name>
    <name type="common">Picoplanktonic green alga</name>
    <dbReference type="NCBI Taxonomy" id="296587"/>
    <lineage>
        <taxon>Eukaryota</taxon>
        <taxon>Viridiplantae</taxon>
        <taxon>Chlorophyta</taxon>
        <taxon>Mamiellophyceae</taxon>
        <taxon>Mamiellales</taxon>
        <taxon>Mamiellaceae</taxon>
        <taxon>Micromonas</taxon>
    </lineage>
</organism>
<evidence type="ECO:0000256" key="4">
    <source>
        <dbReference type="PROSITE-ProRule" id="PRU00723"/>
    </source>
</evidence>
<gene>
    <name evidence="7" type="ORF">MICPUN_70339</name>
</gene>
<protein>
    <recommendedName>
        <fullName evidence="9">RING-type E3 ubiquitin transferase</fullName>
    </recommendedName>
</protein>
<reference evidence="7 8" key="1">
    <citation type="journal article" date="2009" name="Science">
        <title>Green evolution and dynamic adaptations revealed by genomes of the marine picoeukaryotes Micromonas.</title>
        <authorList>
            <person name="Worden A.Z."/>
            <person name="Lee J.H."/>
            <person name="Mock T."/>
            <person name="Rouze P."/>
            <person name="Simmons M.P."/>
            <person name="Aerts A.L."/>
            <person name="Allen A.E."/>
            <person name="Cuvelier M.L."/>
            <person name="Derelle E."/>
            <person name="Everett M.V."/>
            <person name="Foulon E."/>
            <person name="Grimwood J."/>
            <person name="Gundlach H."/>
            <person name="Henrissat B."/>
            <person name="Napoli C."/>
            <person name="McDonald S.M."/>
            <person name="Parker M.S."/>
            <person name="Rombauts S."/>
            <person name="Salamov A."/>
            <person name="Von Dassow P."/>
            <person name="Badger J.H."/>
            <person name="Coutinho P.M."/>
            <person name="Demir E."/>
            <person name="Dubchak I."/>
            <person name="Gentemann C."/>
            <person name="Eikrem W."/>
            <person name="Gready J.E."/>
            <person name="John U."/>
            <person name="Lanier W."/>
            <person name="Lindquist E.A."/>
            <person name="Lucas S."/>
            <person name="Mayer K.F."/>
            <person name="Moreau H."/>
            <person name="Not F."/>
            <person name="Otillar R."/>
            <person name="Panaud O."/>
            <person name="Pangilinan J."/>
            <person name="Paulsen I."/>
            <person name="Piegu B."/>
            <person name="Poliakov A."/>
            <person name="Robbens S."/>
            <person name="Schmutz J."/>
            <person name="Toulza E."/>
            <person name="Wyss T."/>
            <person name="Zelensky A."/>
            <person name="Zhou K."/>
            <person name="Armbrust E.V."/>
            <person name="Bhattacharya D."/>
            <person name="Goodenough U.W."/>
            <person name="Van de Peer Y."/>
            <person name="Grigoriev I.V."/>
        </authorList>
    </citation>
    <scope>NUCLEOTIDE SEQUENCE [LARGE SCALE GENOMIC DNA]</scope>
    <source>
        <strain evidence="8">RCC299 / NOUM17</strain>
    </source>
</reference>
<dbReference type="SUPFAM" id="SSF90229">
    <property type="entry name" value="CCCH zinc finger"/>
    <property type="match status" value="1"/>
</dbReference>
<evidence type="ECO:0000259" key="5">
    <source>
        <dbReference type="PROSITE" id="PS50089"/>
    </source>
</evidence>
<dbReference type="OMA" id="FCETCAY"/>
<dbReference type="InterPro" id="IPR000571">
    <property type="entry name" value="Znf_CCCH"/>
</dbReference>
<evidence type="ECO:0000256" key="1">
    <source>
        <dbReference type="ARBA" id="ARBA00022723"/>
    </source>
</evidence>
<dbReference type="EMBL" id="CP001327">
    <property type="protein sequence ID" value="ACO64046.1"/>
    <property type="molecule type" value="Genomic_DNA"/>
</dbReference>
<evidence type="ECO:0008006" key="9">
    <source>
        <dbReference type="Google" id="ProtNLM"/>
    </source>
</evidence>
<evidence type="ECO:0000259" key="6">
    <source>
        <dbReference type="PROSITE" id="PS50103"/>
    </source>
</evidence>
<dbReference type="FunCoup" id="C1E7V4">
    <property type="interactions" value="1689"/>
</dbReference>
<feature type="zinc finger region" description="C3H1-type" evidence="4">
    <location>
        <begin position="86"/>
        <end position="114"/>
    </location>
</feature>
<dbReference type="Pfam" id="PF00642">
    <property type="entry name" value="zf-CCCH"/>
    <property type="match status" value="1"/>
</dbReference>
<dbReference type="GeneID" id="8244429"/>
<dbReference type="Pfam" id="PF14634">
    <property type="entry name" value="zf-RING_5"/>
    <property type="match status" value="1"/>
</dbReference>
<evidence type="ECO:0000256" key="3">
    <source>
        <dbReference type="ARBA" id="ARBA00022833"/>
    </source>
</evidence>
<dbReference type="RefSeq" id="XP_002502788.1">
    <property type="nucleotide sequence ID" value="XM_002502742.1"/>
</dbReference>
<feature type="non-terminal residue" evidence="7">
    <location>
        <position position="1"/>
    </location>
</feature>
<dbReference type="InterPro" id="IPR017907">
    <property type="entry name" value="Znf_RING_CS"/>
</dbReference>
<accession>C1E7V4</accession>
<dbReference type="GO" id="GO:0034247">
    <property type="term" value="P:snoRNA splicing"/>
    <property type="evidence" value="ECO:0007669"/>
    <property type="project" value="TreeGrafter"/>
</dbReference>
<dbReference type="GO" id="GO:0008270">
    <property type="term" value="F:zinc ion binding"/>
    <property type="evidence" value="ECO:0007669"/>
    <property type="project" value="UniProtKB-KW"/>
</dbReference>
<dbReference type="AlphaFoldDB" id="C1E7V4"/>
<dbReference type="InterPro" id="IPR039971">
    <property type="entry name" value="CWC24-like"/>
</dbReference>
<dbReference type="InterPro" id="IPR013083">
    <property type="entry name" value="Znf_RING/FYVE/PHD"/>
</dbReference>
<dbReference type="CDD" id="cd16539">
    <property type="entry name" value="RING-HC_RNF113A_B"/>
    <property type="match status" value="1"/>
</dbReference>
<feature type="domain" description="C3H1-type" evidence="6">
    <location>
        <begin position="86"/>
        <end position="114"/>
    </location>
</feature>
<dbReference type="GO" id="GO:0005684">
    <property type="term" value="C:U2-type spliceosomal complex"/>
    <property type="evidence" value="ECO:0007669"/>
    <property type="project" value="TreeGrafter"/>
</dbReference>
<evidence type="ECO:0000313" key="7">
    <source>
        <dbReference type="EMBL" id="ACO64046.1"/>
    </source>
</evidence>
<feature type="non-terminal residue" evidence="7">
    <location>
        <position position="232"/>
    </location>
</feature>
<dbReference type="Gene3D" id="3.30.40.10">
    <property type="entry name" value="Zinc/RING finger domain, C3HC4 (zinc finger)"/>
    <property type="match status" value="1"/>
</dbReference>
<sequence length="232" mass="26533">NAGATKELEIDTEKDRDGRAIREKVLKTAAERADGFEDDKKYRGLNSYVDYRAGFRKEHSIASEKGSGAHGPMRASSNVRMTFIMDYKPDICKDYKETGYCGFGDSCKFLHDRGDYKQGWQLDKEWEEKEKQRKAALAKLEQMERNMGEDGVCVPLEDDEDDEEDGIPPACPICEKTWDAIRDPVVTKCKHYFCEHCALRHNAKEKACFVCHRPTGGTFNTAKEIVKRVKEM</sequence>
<dbReference type="SMART" id="SM00184">
    <property type="entry name" value="RING"/>
    <property type="match status" value="1"/>
</dbReference>
<dbReference type="PROSITE" id="PS00518">
    <property type="entry name" value="ZF_RING_1"/>
    <property type="match status" value="1"/>
</dbReference>
<dbReference type="Gene3D" id="4.10.1000.10">
    <property type="entry name" value="Zinc finger, CCCH-type"/>
    <property type="match status" value="1"/>
</dbReference>
<keyword evidence="1 4" id="KW-0479">Metal-binding</keyword>
<name>C1E7V4_MICCC</name>
<dbReference type="PANTHER" id="PTHR12930">
    <property type="entry name" value="ZINC FINGER PROTEIN 183"/>
    <property type="match status" value="1"/>
</dbReference>
<dbReference type="KEGG" id="mis:MICPUN_70339"/>
<keyword evidence="3 4" id="KW-0862">Zinc</keyword>
<proteinExistence type="predicted"/>
<dbReference type="PROSITE" id="PS50103">
    <property type="entry name" value="ZF_C3H1"/>
    <property type="match status" value="1"/>
</dbReference>
<dbReference type="OrthoDB" id="25761at2759"/>
<dbReference type="eggNOG" id="KOG1813">
    <property type="taxonomic scope" value="Eukaryota"/>
</dbReference>
<evidence type="ECO:0000256" key="2">
    <source>
        <dbReference type="ARBA" id="ARBA00022771"/>
    </source>
</evidence>
<dbReference type="STRING" id="296587.C1E7V4"/>
<dbReference type="SMART" id="SM00356">
    <property type="entry name" value="ZnF_C3H1"/>
    <property type="match status" value="1"/>
</dbReference>
<dbReference type="InParanoid" id="C1E7V4"/>
<dbReference type="InterPro" id="IPR036855">
    <property type="entry name" value="Znf_CCCH_sf"/>
</dbReference>
<keyword evidence="2 4" id="KW-0863">Zinc-finger</keyword>
<dbReference type="Proteomes" id="UP000002009">
    <property type="component" value="Chromosome 6"/>
</dbReference>
<dbReference type="SUPFAM" id="SSF57850">
    <property type="entry name" value="RING/U-box"/>
    <property type="match status" value="1"/>
</dbReference>
<dbReference type="InterPro" id="IPR001841">
    <property type="entry name" value="Znf_RING"/>
</dbReference>
<dbReference type="PROSITE" id="PS50089">
    <property type="entry name" value="ZF_RING_2"/>
    <property type="match status" value="1"/>
</dbReference>